<comment type="similarity">
    <text evidence="1">Belongs to the glycosyltransferase 25 family.</text>
</comment>
<keyword evidence="2" id="KW-0328">Glycosyltransferase</keyword>
<accession>A0A6C0K783</accession>
<dbReference type="EMBL" id="MN740793">
    <property type="protein sequence ID" value="QHU11974.1"/>
    <property type="molecule type" value="Genomic_DNA"/>
</dbReference>
<dbReference type="GO" id="GO:0016740">
    <property type="term" value="F:transferase activity"/>
    <property type="evidence" value="ECO:0007669"/>
    <property type="project" value="UniProtKB-KW"/>
</dbReference>
<dbReference type="Pfam" id="PF25342">
    <property type="entry name" value="GT_PLOD"/>
    <property type="match status" value="1"/>
</dbReference>
<evidence type="ECO:0000256" key="3">
    <source>
        <dbReference type="ARBA" id="ARBA00022679"/>
    </source>
</evidence>
<proteinExistence type="inferred from homology"/>
<protein>
    <recommendedName>
        <fullName evidence="5">PLOD1-3-like GT domain-containing protein</fullName>
    </recommendedName>
</protein>
<keyword evidence="4" id="KW-0812">Transmembrane</keyword>
<feature type="domain" description="PLOD1-3-like GT" evidence="5">
    <location>
        <begin position="105"/>
        <end position="266"/>
    </location>
</feature>
<keyword evidence="4" id="KW-0472">Membrane</keyword>
<dbReference type="InterPro" id="IPR050757">
    <property type="entry name" value="Collagen_mod_GT25"/>
</dbReference>
<dbReference type="InterPro" id="IPR057589">
    <property type="entry name" value="GT_PLOD"/>
</dbReference>
<dbReference type="AlphaFoldDB" id="A0A6C0K783"/>
<evidence type="ECO:0000256" key="2">
    <source>
        <dbReference type="ARBA" id="ARBA00022676"/>
    </source>
</evidence>
<feature type="transmembrane region" description="Helical" evidence="4">
    <location>
        <begin position="5"/>
        <end position="27"/>
    </location>
</feature>
<dbReference type="CDD" id="cd22997">
    <property type="entry name" value="GT_LH"/>
    <property type="match status" value="1"/>
</dbReference>
<evidence type="ECO:0000259" key="5">
    <source>
        <dbReference type="Pfam" id="PF25342"/>
    </source>
</evidence>
<dbReference type="PANTHER" id="PTHR10730">
    <property type="entry name" value="PROCOLLAGEN-LYSINE,2-OXOGLUTARATE 5-DIOXYGENASE/GLYCOSYLTRANSFERASE 25 FAMILY MEMBER"/>
    <property type="match status" value="1"/>
</dbReference>
<organism evidence="6">
    <name type="scientific">viral metagenome</name>
    <dbReference type="NCBI Taxonomy" id="1070528"/>
    <lineage>
        <taxon>unclassified sequences</taxon>
        <taxon>metagenomes</taxon>
        <taxon>organismal metagenomes</taxon>
    </lineage>
</organism>
<keyword evidence="4" id="KW-1133">Transmembrane helix</keyword>
<evidence type="ECO:0000313" key="6">
    <source>
        <dbReference type="EMBL" id="QHU11974.1"/>
    </source>
</evidence>
<evidence type="ECO:0000256" key="4">
    <source>
        <dbReference type="SAM" id="Phobius"/>
    </source>
</evidence>
<evidence type="ECO:0000256" key="1">
    <source>
        <dbReference type="ARBA" id="ARBA00006721"/>
    </source>
</evidence>
<sequence length="286" mass="32699">MRARFVGVVVVATTLVLVLVIVLWYFMLCTRTLAFPGTVSSSSSSFQMVTVTNQPRDARLGLLLTSASEKSGFVTEERVLLDCDPPFSWAKRLTLWRDYYSTLPRDTVVLSVDAFDVVLLAPKEEMMKKFIESGASLLFGYTDYCWPTDCDMCIRYLRERHPRLYSTELQKMMYLCAGTYMGRAGYLADLLHKNPWTDDVDDQCYFATIFLQQPTSSIAMKLDEKSSVFQNTTPTALQQNHLFIGKEGRPINTITKTRPCVFHFDSYHPSHDELSYGYQYLQGHGQ</sequence>
<keyword evidence="3" id="KW-0808">Transferase</keyword>
<reference evidence="6" key="1">
    <citation type="journal article" date="2020" name="Nature">
        <title>Giant virus diversity and host interactions through global metagenomics.</title>
        <authorList>
            <person name="Schulz F."/>
            <person name="Roux S."/>
            <person name="Paez-Espino D."/>
            <person name="Jungbluth S."/>
            <person name="Walsh D.A."/>
            <person name="Denef V.J."/>
            <person name="McMahon K.D."/>
            <person name="Konstantinidis K.T."/>
            <person name="Eloe-Fadrosh E.A."/>
            <person name="Kyrpides N.C."/>
            <person name="Woyke T."/>
        </authorList>
    </citation>
    <scope>NUCLEOTIDE SEQUENCE</scope>
    <source>
        <strain evidence="6">GVMAG-S-1101169-75</strain>
    </source>
</reference>
<dbReference type="PANTHER" id="PTHR10730:SF53">
    <property type="entry name" value="GLYCOSYLTRANSFERASE 25 FAMILY MEMBER"/>
    <property type="match status" value="1"/>
</dbReference>
<name>A0A6C0K783_9ZZZZ</name>